<dbReference type="GO" id="GO:0046872">
    <property type="term" value="F:metal ion binding"/>
    <property type="evidence" value="ECO:0007669"/>
    <property type="project" value="UniProtKB-KW"/>
</dbReference>
<evidence type="ECO:0000256" key="6">
    <source>
        <dbReference type="ARBA" id="ARBA00023049"/>
    </source>
</evidence>
<dbReference type="SUPFAM" id="SSF51261">
    <property type="entry name" value="Duplicated hybrid motif"/>
    <property type="match status" value="1"/>
</dbReference>
<evidence type="ECO:0000256" key="8">
    <source>
        <dbReference type="SAM" id="MobiDB-lite"/>
    </source>
</evidence>
<proteinExistence type="predicted"/>
<dbReference type="InterPro" id="IPR050570">
    <property type="entry name" value="Cell_wall_metabolism_enzyme"/>
</dbReference>
<feature type="compositionally biased region" description="Basic and acidic residues" evidence="8">
    <location>
        <begin position="235"/>
        <end position="253"/>
    </location>
</feature>
<evidence type="ECO:0000256" key="7">
    <source>
        <dbReference type="SAM" id="Coils"/>
    </source>
</evidence>
<dbReference type="InterPro" id="IPR011055">
    <property type="entry name" value="Dup_hybrid_motif"/>
</dbReference>
<keyword evidence="3" id="KW-0479">Metal-binding</keyword>
<evidence type="ECO:0000313" key="10">
    <source>
        <dbReference type="EMBL" id="NMJ40209.1"/>
    </source>
</evidence>
<protein>
    <submittedName>
        <fullName evidence="10">Peptidoglycan DD-metalloendopeptidase family protein</fullName>
    </submittedName>
</protein>
<dbReference type="GO" id="GO:0004222">
    <property type="term" value="F:metalloendopeptidase activity"/>
    <property type="evidence" value="ECO:0007669"/>
    <property type="project" value="TreeGrafter"/>
</dbReference>
<keyword evidence="2" id="KW-0645">Protease</keyword>
<dbReference type="Proteomes" id="UP000548582">
    <property type="component" value="Unassembled WGS sequence"/>
</dbReference>
<gene>
    <name evidence="10" type="ORF">GWK16_03075</name>
</gene>
<dbReference type="Pfam" id="PF01551">
    <property type="entry name" value="Peptidase_M23"/>
    <property type="match status" value="1"/>
</dbReference>
<evidence type="ECO:0000256" key="3">
    <source>
        <dbReference type="ARBA" id="ARBA00022723"/>
    </source>
</evidence>
<dbReference type="PANTHER" id="PTHR21666:SF288">
    <property type="entry name" value="CELL DIVISION PROTEIN YTFB"/>
    <property type="match status" value="1"/>
</dbReference>
<dbReference type="PANTHER" id="PTHR21666">
    <property type="entry name" value="PEPTIDASE-RELATED"/>
    <property type="match status" value="1"/>
</dbReference>
<dbReference type="EMBL" id="JABBKX010000001">
    <property type="protein sequence ID" value="NMJ40209.1"/>
    <property type="molecule type" value="Genomic_DNA"/>
</dbReference>
<dbReference type="InterPro" id="IPR016047">
    <property type="entry name" value="M23ase_b-sheet_dom"/>
</dbReference>
<keyword evidence="11" id="KW-1185">Reference proteome</keyword>
<evidence type="ECO:0000256" key="1">
    <source>
        <dbReference type="ARBA" id="ARBA00001947"/>
    </source>
</evidence>
<feature type="coiled-coil region" evidence="7">
    <location>
        <begin position="18"/>
        <end position="83"/>
    </location>
</feature>
<evidence type="ECO:0000256" key="5">
    <source>
        <dbReference type="ARBA" id="ARBA00022833"/>
    </source>
</evidence>
<keyword evidence="4" id="KW-0378">Hydrolase</keyword>
<feature type="region of interest" description="Disordered" evidence="8">
    <location>
        <begin position="235"/>
        <end position="283"/>
    </location>
</feature>
<dbReference type="Gene3D" id="2.70.70.10">
    <property type="entry name" value="Glucose Permease (Domain IIA)"/>
    <property type="match status" value="1"/>
</dbReference>
<organism evidence="10 11">
    <name type="scientific">Neoroseomonas marina</name>
    <dbReference type="NCBI Taxonomy" id="1232220"/>
    <lineage>
        <taxon>Bacteria</taxon>
        <taxon>Pseudomonadati</taxon>
        <taxon>Pseudomonadota</taxon>
        <taxon>Alphaproteobacteria</taxon>
        <taxon>Acetobacterales</taxon>
        <taxon>Acetobacteraceae</taxon>
        <taxon>Neoroseomonas</taxon>
    </lineage>
</organism>
<sequence>MVLAGLGLPATGLAQPTREALQDARRTAEAERAAAAEAARLAQEAAELERGLARQRVAMAERVQRAETVLEAAQERERAAAEAALAARAEVERRAAALAPLMPVMRRLSLWPAETLLAIPQPPEEALRGVLVLQGVARQIRRDVDALRAADEEAARRMRVAAAEAALVAAAREEALSSARALDAEIAAARMREAEARQAEREAGRRAQEALARASDLADMLTRLERERAREAAAAAARDRAEAAARAREERAARRAGRPVPEPPPAAPPAAESAAVAAAPGPRAQPVAGRVVRAFGDAVEGGPARGLTVAAPPGARVVSPCAGRAVFSGPFRSYGLLLIVECNDGHHVVLAGLGRLDAATGTRVLAGEPVGVMAEGEGGRARLYLELRRDGRPVDPQPWLGPARPGAG</sequence>
<evidence type="ECO:0000313" key="11">
    <source>
        <dbReference type="Proteomes" id="UP000548582"/>
    </source>
</evidence>
<evidence type="ECO:0000259" key="9">
    <source>
        <dbReference type="Pfam" id="PF01551"/>
    </source>
</evidence>
<evidence type="ECO:0000256" key="4">
    <source>
        <dbReference type="ARBA" id="ARBA00022801"/>
    </source>
</evidence>
<keyword evidence="5" id="KW-0862">Zinc</keyword>
<evidence type="ECO:0000256" key="2">
    <source>
        <dbReference type="ARBA" id="ARBA00022670"/>
    </source>
</evidence>
<keyword evidence="6" id="KW-0482">Metalloprotease</keyword>
<feature type="compositionally biased region" description="Low complexity" evidence="8">
    <location>
        <begin position="269"/>
        <end position="283"/>
    </location>
</feature>
<name>A0A848E9I8_9PROT</name>
<accession>A0A848E9I8</accession>
<dbReference type="GO" id="GO:0006508">
    <property type="term" value="P:proteolysis"/>
    <property type="evidence" value="ECO:0007669"/>
    <property type="project" value="UniProtKB-KW"/>
</dbReference>
<feature type="domain" description="M23ase beta-sheet core" evidence="9">
    <location>
        <begin position="304"/>
        <end position="396"/>
    </location>
</feature>
<comment type="caution">
    <text evidence="10">The sequence shown here is derived from an EMBL/GenBank/DDBJ whole genome shotgun (WGS) entry which is preliminary data.</text>
</comment>
<keyword evidence="7" id="KW-0175">Coiled coil</keyword>
<dbReference type="AlphaFoldDB" id="A0A848E9I8"/>
<reference evidence="10 11" key="1">
    <citation type="submission" date="2020-03" db="EMBL/GenBank/DDBJ databases">
        <authorList>
            <person name="Sun Q."/>
        </authorList>
    </citation>
    <scope>NUCLEOTIDE SEQUENCE [LARGE SCALE GENOMIC DNA]</scope>
    <source>
        <strain evidence="10 11">JC162</strain>
    </source>
</reference>
<comment type="cofactor">
    <cofactor evidence="1">
        <name>Zn(2+)</name>
        <dbReference type="ChEBI" id="CHEBI:29105"/>
    </cofactor>
</comment>